<dbReference type="HOGENOM" id="CLU_3071432_0_0_1"/>
<evidence type="ECO:0000313" key="2">
    <source>
        <dbReference type="Proteomes" id="UP000008694"/>
    </source>
</evidence>
<protein>
    <submittedName>
        <fullName evidence="1">Predicted protein</fullName>
    </submittedName>
</protein>
<gene>
    <name evidence="1" type="ORF">ARALYDRAFT_904288</name>
</gene>
<dbReference type="EMBL" id="GL348716">
    <property type="protein sequence ID" value="EFH58407.1"/>
    <property type="molecule type" value="Genomic_DNA"/>
</dbReference>
<sequence>MVSHVPPLAEAKMGYCNLKKQSKDYKTWQLLQADLHMCCLVFQSKSVGLFTYL</sequence>
<proteinExistence type="predicted"/>
<keyword evidence="2" id="KW-1185">Reference proteome</keyword>
<name>D7LHF7_ARALL</name>
<dbReference type="Gramene" id="scaffold_403789.1">
    <property type="protein sequence ID" value="scaffold_403789.1"/>
    <property type="gene ID" value="scaffold_403789.1"/>
</dbReference>
<dbReference type="Proteomes" id="UP000008694">
    <property type="component" value="Unassembled WGS sequence"/>
</dbReference>
<organism evidence="2">
    <name type="scientific">Arabidopsis lyrata subsp. lyrata</name>
    <name type="common">Lyre-leaved rock-cress</name>
    <dbReference type="NCBI Taxonomy" id="81972"/>
    <lineage>
        <taxon>Eukaryota</taxon>
        <taxon>Viridiplantae</taxon>
        <taxon>Streptophyta</taxon>
        <taxon>Embryophyta</taxon>
        <taxon>Tracheophyta</taxon>
        <taxon>Spermatophyta</taxon>
        <taxon>Magnoliopsida</taxon>
        <taxon>eudicotyledons</taxon>
        <taxon>Gunneridae</taxon>
        <taxon>Pentapetalae</taxon>
        <taxon>rosids</taxon>
        <taxon>malvids</taxon>
        <taxon>Brassicales</taxon>
        <taxon>Brassicaceae</taxon>
        <taxon>Camelineae</taxon>
        <taxon>Arabidopsis</taxon>
    </lineage>
</organism>
<evidence type="ECO:0000313" key="1">
    <source>
        <dbReference type="EMBL" id="EFH58407.1"/>
    </source>
</evidence>
<dbReference type="AlphaFoldDB" id="D7LHF7"/>
<reference evidence="2" key="1">
    <citation type="journal article" date="2011" name="Nat. Genet.">
        <title>The Arabidopsis lyrata genome sequence and the basis of rapid genome size change.</title>
        <authorList>
            <person name="Hu T.T."/>
            <person name="Pattyn P."/>
            <person name="Bakker E.G."/>
            <person name="Cao J."/>
            <person name="Cheng J.-F."/>
            <person name="Clark R.M."/>
            <person name="Fahlgren N."/>
            <person name="Fawcett J.A."/>
            <person name="Grimwood J."/>
            <person name="Gundlach H."/>
            <person name="Haberer G."/>
            <person name="Hollister J.D."/>
            <person name="Ossowski S."/>
            <person name="Ottilar R.P."/>
            <person name="Salamov A.A."/>
            <person name="Schneeberger K."/>
            <person name="Spannagl M."/>
            <person name="Wang X."/>
            <person name="Yang L."/>
            <person name="Nasrallah M.E."/>
            <person name="Bergelson J."/>
            <person name="Carrington J.C."/>
            <person name="Gaut B.S."/>
            <person name="Schmutz J."/>
            <person name="Mayer K.F.X."/>
            <person name="Van de Peer Y."/>
            <person name="Grigoriev I.V."/>
            <person name="Nordborg M."/>
            <person name="Weigel D."/>
            <person name="Guo Y.-L."/>
        </authorList>
    </citation>
    <scope>NUCLEOTIDE SEQUENCE [LARGE SCALE GENOMIC DNA]</scope>
    <source>
        <strain evidence="2">cv. MN47</strain>
    </source>
</reference>
<accession>D7LHF7</accession>